<evidence type="ECO:0000259" key="1">
    <source>
        <dbReference type="Pfam" id="PF14415"/>
    </source>
</evidence>
<organism evidence="2 3">
    <name type="scientific">Candidatus Nucleicultrix amoebiphila FS5</name>
    <dbReference type="NCBI Taxonomy" id="1414854"/>
    <lineage>
        <taxon>Bacteria</taxon>
        <taxon>Pseudomonadati</taxon>
        <taxon>Pseudomonadota</taxon>
        <taxon>Alphaproteobacteria</taxon>
        <taxon>Holosporales</taxon>
        <taxon>Candidatus Nucleicultricaceae</taxon>
        <taxon>Candidatus Nucleicultrix</taxon>
    </lineage>
</organism>
<dbReference type="Pfam" id="PF14415">
    <property type="entry name" value="DUF4424"/>
    <property type="match status" value="2"/>
</dbReference>
<evidence type="ECO:0000313" key="3">
    <source>
        <dbReference type="Proteomes" id="UP000237351"/>
    </source>
</evidence>
<keyword evidence="3" id="KW-1185">Reference proteome</keyword>
<sequence length="365" mass="41537">MYAAFTVIGLGVLSYPARANDTSATVAGGGIHFKKSADISMDKEVLKISVDKIDIRYVFFNHADKEVHELIAFPLPLSPYGNAEDNWRVHPSWDEDYMARKLLDENPGSALDQHPSNCNLKCWLDNAAFINFERTVNGEKYGYNYRTQAFDPNGKDITNLLIKHKIPLSSAYLIGYMEEGALHQNKALQEKLKKLHLLDGKGNPLWKTQTTYFWQQYFKPQSETVVTHSYKPQAGYHWLTGKDIKTFDDIKIESRDLDEKSWRNYCVRPDDQAQILSYFKALRPDDSQVVRAMEVQYILSTGANWNGPIKDFTLEITPPTPDTIVAFCWPGAVEKSEMGTVIARAENFTPDKDLKVLFISLKPGI</sequence>
<proteinExistence type="predicted"/>
<dbReference type="KEGG" id="naf:GQ61_06600"/>
<gene>
    <name evidence="2" type="ORF">GQ61_06600</name>
</gene>
<dbReference type="STRING" id="1414854.GQ61_06600"/>
<feature type="domain" description="DUF4424" evidence="1">
    <location>
        <begin position="125"/>
        <end position="357"/>
    </location>
</feature>
<dbReference type="Proteomes" id="UP000237351">
    <property type="component" value="Chromosome"/>
</dbReference>
<dbReference type="EMBL" id="CP008743">
    <property type="protein sequence ID" value="ARN85013.1"/>
    <property type="molecule type" value="Genomic_DNA"/>
</dbReference>
<feature type="domain" description="DUF4424" evidence="1">
    <location>
        <begin position="19"/>
        <end position="77"/>
    </location>
</feature>
<accession>A0A1W6N585</accession>
<protein>
    <recommendedName>
        <fullName evidence="1">DUF4424 domain-containing protein</fullName>
    </recommendedName>
</protein>
<dbReference type="Gene3D" id="2.60.40.3680">
    <property type="match status" value="1"/>
</dbReference>
<dbReference type="AlphaFoldDB" id="A0A1W6N585"/>
<dbReference type="InterPro" id="IPR025538">
    <property type="entry name" value="DUF4424"/>
</dbReference>
<evidence type="ECO:0000313" key="2">
    <source>
        <dbReference type="EMBL" id="ARN85013.1"/>
    </source>
</evidence>
<reference evidence="2 3" key="1">
    <citation type="submission" date="2014-06" db="EMBL/GenBank/DDBJ databases">
        <title>The genome of the endonuclear symbiont Nucleicultrix amoebiphila.</title>
        <authorList>
            <person name="Schulz F."/>
            <person name="Horn M."/>
        </authorList>
    </citation>
    <scope>NUCLEOTIDE SEQUENCE [LARGE SCALE GENOMIC DNA]</scope>
    <source>
        <strain evidence="2 3">FS5</strain>
    </source>
</reference>
<name>A0A1W6N585_9PROT</name>